<comment type="caution">
    <text evidence="1">The sequence shown here is derived from an EMBL/GenBank/DDBJ whole genome shotgun (WGS) entry which is preliminary data.</text>
</comment>
<name>A0A0F9RGF0_9ZZZZ</name>
<gene>
    <name evidence="1" type="ORF">LCGC14_0977240</name>
</gene>
<dbReference type="Gene3D" id="2.160.20.10">
    <property type="entry name" value="Single-stranded right-handed beta-helix, Pectin lyase-like"/>
    <property type="match status" value="1"/>
</dbReference>
<sequence length="306" mass="31999">MVLGLQFPPVAGLDLKRPPLIGRVFYVDHINGANTNSGIDPDEAFATITYALTQCVADREDYIIVLEHGAAGAEPAYPVVINIDRVHVIGRGREGPDRVIRIHGDGNDCFDITGRDVEVAGFGFDTTGAAGTGITASTNVFGAWIHHCHFAGSSLGAGLLTGIGVTGQQLPWWLIEDCIFSSPNGVGITSSCIQADIVCTVIRRNYFTAAAGGASPCIETTNVEIGQIVDNYFYCPIGDAGIVGWAIFLPGAGMEGGIITNNHAAQTGDGTGNNPYWDDSSGVLGTTTHGWGMNYSGQAVIAPDVA</sequence>
<dbReference type="AlphaFoldDB" id="A0A0F9RGF0"/>
<evidence type="ECO:0008006" key="2">
    <source>
        <dbReference type="Google" id="ProtNLM"/>
    </source>
</evidence>
<dbReference type="InterPro" id="IPR012334">
    <property type="entry name" value="Pectin_lyas_fold"/>
</dbReference>
<evidence type="ECO:0000313" key="1">
    <source>
        <dbReference type="EMBL" id="KKN16298.1"/>
    </source>
</evidence>
<proteinExistence type="predicted"/>
<dbReference type="EMBL" id="LAZR01003627">
    <property type="protein sequence ID" value="KKN16298.1"/>
    <property type="molecule type" value="Genomic_DNA"/>
</dbReference>
<protein>
    <recommendedName>
        <fullName evidence="2">Right handed beta helix domain-containing protein</fullName>
    </recommendedName>
</protein>
<dbReference type="SUPFAM" id="SSF51126">
    <property type="entry name" value="Pectin lyase-like"/>
    <property type="match status" value="1"/>
</dbReference>
<reference evidence="1" key="1">
    <citation type="journal article" date="2015" name="Nature">
        <title>Complex archaea that bridge the gap between prokaryotes and eukaryotes.</title>
        <authorList>
            <person name="Spang A."/>
            <person name="Saw J.H."/>
            <person name="Jorgensen S.L."/>
            <person name="Zaremba-Niedzwiedzka K."/>
            <person name="Martijn J."/>
            <person name="Lind A.E."/>
            <person name="van Eijk R."/>
            <person name="Schleper C."/>
            <person name="Guy L."/>
            <person name="Ettema T.J."/>
        </authorList>
    </citation>
    <scope>NUCLEOTIDE SEQUENCE</scope>
</reference>
<accession>A0A0F9RGF0</accession>
<organism evidence="1">
    <name type="scientific">marine sediment metagenome</name>
    <dbReference type="NCBI Taxonomy" id="412755"/>
    <lineage>
        <taxon>unclassified sequences</taxon>
        <taxon>metagenomes</taxon>
        <taxon>ecological metagenomes</taxon>
    </lineage>
</organism>
<dbReference type="InterPro" id="IPR011050">
    <property type="entry name" value="Pectin_lyase_fold/virulence"/>
</dbReference>